<feature type="region of interest" description="Disordered" evidence="1">
    <location>
        <begin position="105"/>
        <end position="193"/>
    </location>
</feature>
<gene>
    <name evidence="2" type="ORF">EXIGLDRAFT_703213</name>
</gene>
<sequence length="408" mass="43422">MGIYPRTSNSRYYARSAFKLKSFINTSSTSFKSKLSRRRSALKHKQFHKLATASAIRKRYIARKLYKACHRVAKARAMHAARPAPVPTLVTRSIPQVRGLLILQVPTTSSGNRKRTQREHVSPASSPISPHGTARSPAESEASTSRATLDVEPSGGPGSLSLFPPCGANDSASSFERCETPEPEEVPHIQPVSAPITSAAKPMPSLSTRVAYRQPAPPPAKPSSSKSSQPKRRRLANAYKEGVIKSALRRALLAHNKDKRSPSSAPNVGVGLGLVAGVLARARAAMGVGPAVTSSSASLPVPPSTSSRSIFAPIPTPMPLPAKGTPPSSNTQRGVLRPRKRLQLGPWLVLVERRMKLRQVLGGKGKQVVPVPKPRTGLSVPKTAAVVGTGAKDVKPALRREGSALVAC</sequence>
<dbReference type="Proteomes" id="UP000077266">
    <property type="component" value="Unassembled WGS sequence"/>
</dbReference>
<name>A0A165L9L6_EXIGL</name>
<protein>
    <submittedName>
        <fullName evidence="2">Uncharacterized protein</fullName>
    </submittedName>
</protein>
<feature type="region of interest" description="Disordered" evidence="1">
    <location>
        <begin position="210"/>
        <end position="234"/>
    </location>
</feature>
<dbReference type="EMBL" id="KV425929">
    <property type="protein sequence ID" value="KZV97566.1"/>
    <property type="molecule type" value="Genomic_DNA"/>
</dbReference>
<evidence type="ECO:0000256" key="1">
    <source>
        <dbReference type="SAM" id="MobiDB-lite"/>
    </source>
</evidence>
<feature type="region of interest" description="Disordered" evidence="1">
    <location>
        <begin position="292"/>
        <end position="312"/>
    </location>
</feature>
<dbReference type="InParanoid" id="A0A165L9L6"/>
<organism evidence="2 3">
    <name type="scientific">Exidia glandulosa HHB12029</name>
    <dbReference type="NCBI Taxonomy" id="1314781"/>
    <lineage>
        <taxon>Eukaryota</taxon>
        <taxon>Fungi</taxon>
        <taxon>Dikarya</taxon>
        <taxon>Basidiomycota</taxon>
        <taxon>Agaricomycotina</taxon>
        <taxon>Agaricomycetes</taxon>
        <taxon>Auriculariales</taxon>
        <taxon>Exidiaceae</taxon>
        <taxon>Exidia</taxon>
    </lineage>
</organism>
<dbReference type="AlphaFoldDB" id="A0A165L9L6"/>
<evidence type="ECO:0000313" key="2">
    <source>
        <dbReference type="EMBL" id="KZV97566.1"/>
    </source>
</evidence>
<feature type="compositionally biased region" description="Polar residues" evidence="1">
    <location>
        <begin position="292"/>
        <end position="309"/>
    </location>
</feature>
<keyword evidence="3" id="KW-1185">Reference proteome</keyword>
<proteinExistence type="predicted"/>
<accession>A0A165L9L6</accession>
<evidence type="ECO:0000313" key="3">
    <source>
        <dbReference type="Proteomes" id="UP000077266"/>
    </source>
</evidence>
<reference evidence="2 3" key="1">
    <citation type="journal article" date="2016" name="Mol. Biol. Evol.">
        <title>Comparative Genomics of Early-Diverging Mushroom-Forming Fungi Provides Insights into the Origins of Lignocellulose Decay Capabilities.</title>
        <authorList>
            <person name="Nagy L.G."/>
            <person name="Riley R."/>
            <person name="Tritt A."/>
            <person name="Adam C."/>
            <person name="Daum C."/>
            <person name="Floudas D."/>
            <person name="Sun H."/>
            <person name="Yadav J.S."/>
            <person name="Pangilinan J."/>
            <person name="Larsson K.H."/>
            <person name="Matsuura K."/>
            <person name="Barry K."/>
            <person name="Labutti K."/>
            <person name="Kuo R."/>
            <person name="Ohm R.A."/>
            <person name="Bhattacharya S.S."/>
            <person name="Shirouzu T."/>
            <person name="Yoshinaga Y."/>
            <person name="Martin F.M."/>
            <person name="Grigoriev I.V."/>
            <person name="Hibbett D.S."/>
        </authorList>
    </citation>
    <scope>NUCLEOTIDE SEQUENCE [LARGE SCALE GENOMIC DNA]</scope>
    <source>
        <strain evidence="2 3">HHB12029</strain>
    </source>
</reference>